<gene>
    <name evidence="6" type="primary">potD</name>
    <name evidence="6" type="ORF">DPPLL_33230</name>
</gene>
<evidence type="ECO:0000313" key="6">
    <source>
        <dbReference type="EMBL" id="BDD88958.1"/>
    </source>
</evidence>
<dbReference type="PANTHER" id="PTHR30222:SF17">
    <property type="entry name" value="SPERMIDINE_PUTRESCINE-BINDING PERIPLASMIC PROTEIN"/>
    <property type="match status" value="1"/>
</dbReference>
<reference evidence="6 7" key="1">
    <citation type="submission" date="2022-01" db="EMBL/GenBank/DDBJ databases">
        <title>Desulfofustis limnae sp. nov., a novel mesophilic sulfate-reducing bacterium isolated from marsh soil.</title>
        <authorList>
            <person name="Watanabe M."/>
            <person name="Takahashi A."/>
            <person name="Kojima H."/>
            <person name="Fukui M."/>
        </authorList>
    </citation>
    <scope>NUCLEOTIDE SEQUENCE [LARGE SCALE GENOMIC DNA]</scope>
    <source>
        <strain evidence="6 7">PPLL</strain>
    </source>
</reference>
<evidence type="ECO:0000256" key="1">
    <source>
        <dbReference type="ARBA" id="ARBA00004418"/>
    </source>
</evidence>
<organism evidence="6 7">
    <name type="scientific">Desulfofustis limnaeus</name>
    <dbReference type="NCBI Taxonomy" id="2740163"/>
    <lineage>
        <taxon>Bacteria</taxon>
        <taxon>Pseudomonadati</taxon>
        <taxon>Thermodesulfobacteriota</taxon>
        <taxon>Desulfobulbia</taxon>
        <taxon>Desulfobulbales</taxon>
        <taxon>Desulfocapsaceae</taxon>
        <taxon>Desulfofustis</taxon>
    </lineage>
</organism>
<evidence type="ECO:0000256" key="5">
    <source>
        <dbReference type="SAM" id="SignalP"/>
    </source>
</evidence>
<dbReference type="Gene3D" id="3.40.190.10">
    <property type="entry name" value="Periplasmic binding protein-like II"/>
    <property type="match status" value="2"/>
</dbReference>
<keyword evidence="3 5" id="KW-0732">Signal</keyword>
<name>A0ABM7WDC7_9BACT</name>
<dbReference type="PIRSF" id="PIRSF019574">
    <property type="entry name" value="Periplasmic_polyamine_BP"/>
    <property type="match status" value="1"/>
</dbReference>
<evidence type="ECO:0000313" key="7">
    <source>
        <dbReference type="Proteomes" id="UP000830055"/>
    </source>
</evidence>
<feature type="signal peptide" evidence="5">
    <location>
        <begin position="1"/>
        <end position="24"/>
    </location>
</feature>
<dbReference type="InterPro" id="IPR001188">
    <property type="entry name" value="Sperm_putr-bd"/>
</dbReference>
<sequence length="347" mass="39404">MHGKHHLLWRFAILTLCFAVPAGAAEKVYVYNWTEYIPQSVLEQFTKETGIEVVYSTYDSNETMYAKLKLVSGDGYDLAVPSTYYVNKMGREGMLLPLDHTLLPQMQDLDPTLLDRPFDPDNTYSIPYMWGSTGIGINTAEIPADAITSWADLWKPEFKGRLLLQDDMREVFHMALTMKGYSANTRDQKEIETAYQLLRDLMPNVLLFNSDSPRLPYLAGEVSIGMIWNGEAWMAQQENPSISYVYPREGAAFWVDSFVIPKGARNVKNAHAFINFMLRPDVAKACVEENGYATPVLSALPLLDEEVRTSPIIFPDAQIVNNGEFQTDVGEALPIYQQYWERLRTGQ</sequence>
<dbReference type="PRINTS" id="PR00909">
    <property type="entry name" value="SPERMDNBNDNG"/>
</dbReference>
<dbReference type="Pfam" id="PF13416">
    <property type="entry name" value="SBP_bac_8"/>
    <property type="match status" value="1"/>
</dbReference>
<feature type="chain" id="PRO_5047316104" evidence="5">
    <location>
        <begin position="25"/>
        <end position="347"/>
    </location>
</feature>
<evidence type="ECO:0000256" key="4">
    <source>
        <dbReference type="ARBA" id="ARBA00022764"/>
    </source>
</evidence>
<accession>A0ABM7WDC7</accession>
<evidence type="ECO:0000256" key="2">
    <source>
        <dbReference type="ARBA" id="ARBA00022448"/>
    </source>
</evidence>
<dbReference type="RefSeq" id="WP_284152286.1">
    <property type="nucleotide sequence ID" value="NZ_AP025516.1"/>
</dbReference>
<dbReference type="InterPro" id="IPR006059">
    <property type="entry name" value="SBP"/>
</dbReference>
<dbReference type="PANTHER" id="PTHR30222">
    <property type="entry name" value="SPERMIDINE/PUTRESCINE-BINDING PERIPLASMIC PROTEIN"/>
    <property type="match status" value="1"/>
</dbReference>
<dbReference type="EMBL" id="AP025516">
    <property type="protein sequence ID" value="BDD88958.1"/>
    <property type="molecule type" value="Genomic_DNA"/>
</dbReference>
<keyword evidence="2" id="KW-0813">Transport</keyword>
<comment type="subcellular location">
    <subcellularLocation>
        <location evidence="1">Periplasm</location>
    </subcellularLocation>
</comment>
<keyword evidence="7" id="KW-1185">Reference proteome</keyword>
<proteinExistence type="predicted"/>
<protein>
    <submittedName>
        <fullName evidence="6">Putrescine-binding periplasmic protein</fullName>
    </submittedName>
</protein>
<keyword evidence="4" id="KW-0574">Periplasm</keyword>
<dbReference type="Proteomes" id="UP000830055">
    <property type="component" value="Chromosome"/>
</dbReference>
<evidence type="ECO:0000256" key="3">
    <source>
        <dbReference type="ARBA" id="ARBA00022729"/>
    </source>
</evidence>
<dbReference type="SUPFAM" id="SSF53850">
    <property type="entry name" value="Periplasmic binding protein-like II"/>
    <property type="match status" value="1"/>
</dbReference>